<name>A0A4U6Q957_9ACTN</name>
<keyword evidence="2" id="KW-1185">Reference proteome</keyword>
<dbReference type="AlphaFoldDB" id="A0A4U6Q957"/>
<comment type="caution">
    <text evidence="1">The sequence shown here is derived from an EMBL/GenBank/DDBJ whole genome shotgun (WGS) entry which is preliminary data.</text>
</comment>
<gene>
    <name evidence="1" type="ORF">FDO65_20955</name>
</gene>
<reference evidence="1 2" key="1">
    <citation type="submission" date="2019-05" db="EMBL/GenBank/DDBJ databases">
        <title>Nakamurella sp. N5BH11, whole genome shotgun sequence.</title>
        <authorList>
            <person name="Tuo L."/>
        </authorList>
    </citation>
    <scope>NUCLEOTIDE SEQUENCE [LARGE SCALE GENOMIC DNA]</scope>
    <source>
        <strain evidence="1 2">N5BH11</strain>
    </source>
</reference>
<dbReference type="OrthoDB" id="5149370at2"/>
<evidence type="ECO:0000313" key="2">
    <source>
        <dbReference type="Proteomes" id="UP000306985"/>
    </source>
</evidence>
<organism evidence="1 2">
    <name type="scientific">Nakamurella flava</name>
    <dbReference type="NCBI Taxonomy" id="2576308"/>
    <lineage>
        <taxon>Bacteria</taxon>
        <taxon>Bacillati</taxon>
        <taxon>Actinomycetota</taxon>
        <taxon>Actinomycetes</taxon>
        <taxon>Nakamurellales</taxon>
        <taxon>Nakamurellaceae</taxon>
        <taxon>Nakamurella</taxon>
    </lineage>
</organism>
<proteinExistence type="predicted"/>
<dbReference type="Proteomes" id="UP000306985">
    <property type="component" value="Unassembled WGS sequence"/>
</dbReference>
<evidence type="ECO:0000313" key="1">
    <source>
        <dbReference type="EMBL" id="TKV56424.1"/>
    </source>
</evidence>
<accession>A0A4U6Q957</accession>
<dbReference type="RefSeq" id="WP_137451693.1">
    <property type="nucleotide sequence ID" value="NZ_SZZH01000007.1"/>
</dbReference>
<dbReference type="EMBL" id="SZZH01000007">
    <property type="protein sequence ID" value="TKV56424.1"/>
    <property type="molecule type" value="Genomic_DNA"/>
</dbReference>
<sequence>MGLFSDEHTVAIGPSTVQVTAKTGLVHATWTLLVDGEAVDEATAAGDFRLRGQLADGSPVVAAVFQSLLGPTRVTVEHAGTEIAEFTGFVA</sequence>
<protein>
    <submittedName>
        <fullName evidence="1">Uncharacterized protein</fullName>
    </submittedName>
</protein>